<keyword evidence="3" id="KW-0106">Calcium</keyword>
<dbReference type="PROSITE" id="PS50222">
    <property type="entry name" value="EF_HAND_2"/>
    <property type="match status" value="3"/>
</dbReference>
<dbReference type="Pfam" id="PF13202">
    <property type="entry name" value="EF-hand_5"/>
    <property type="match status" value="1"/>
</dbReference>
<dbReference type="SUPFAM" id="SSF47473">
    <property type="entry name" value="EF-hand"/>
    <property type="match status" value="1"/>
</dbReference>
<reference evidence="7" key="3">
    <citation type="submission" date="2025-04" db="UniProtKB">
        <authorList>
            <consortium name="RefSeq"/>
        </authorList>
    </citation>
    <scope>IDENTIFICATION</scope>
    <source>
        <strain evidence="7">CBS 304.34</strain>
    </source>
</reference>
<organism evidence="5">
    <name type="scientific">Mytilinidion resinicola</name>
    <dbReference type="NCBI Taxonomy" id="574789"/>
    <lineage>
        <taxon>Eukaryota</taxon>
        <taxon>Fungi</taxon>
        <taxon>Dikarya</taxon>
        <taxon>Ascomycota</taxon>
        <taxon>Pezizomycotina</taxon>
        <taxon>Dothideomycetes</taxon>
        <taxon>Pleosporomycetidae</taxon>
        <taxon>Mytilinidiales</taxon>
        <taxon>Mytilinidiaceae</taxon>
        <taxon>Mytilinidion</taxon>
    </lineage>
</organism>
<dbReference type="EMBL" id="MU003697">
    <property type="protein sequence ID" value="KAF2812122.1"/>
    <property type="molecule type" value="Genomic_DNA"/>
</dbReference>
<feature type="domain" description="EF-hand" evidence="4">
    <location>
        <begin position="324"/>
        <end position="359"/>
    </location>
</feature>
<dbReference type="RefSeq" id="XP_033579086.1">
    <property type="nucleotide sequence ID" value="XM_033719489.1"/>
</dbReference>
<dbReference type="Gene3D" id="1.25.40.10">
    <property type="entry name" value="Tetratricopeptide repeat domain"/>
    <property type="match status" value="1"/>
</dbReference>
<dbReference type="Proteomes" id="UP000504636">
    <property type="component" value="Unplaced"/>
</dbReference>
<evidence type="ECO:0000256" key="2">
    <source>
        <dbReference type="ARBA" id="ARBA00022737"/>
    </source>
</evidence>
<accession>A0A6A6YT76</accession>
<dbReference type="PROSITE" id="PS00018">
    <property type="entry name" value="EF_HAND_1"/>
    <property type="match status" value="2"/>
</dbReference>
<dbReference type="FunFam" id="1.10.238.10:FF:000001">
    <property type="entry name" value="Calmodulin 1"/>
    <property type="match status" value="1"/>
</dbReference>
<dbReference type="Pfam" id="PF06041">
    <property type="entry name" value="DUF924"/>
    <property type="match status" value="1"/>
</dbReference>
<reference evidence="7" key="2">
    <citation type="submission" date="2020-04" db="EMBL/GenBank/DDBJ databases">
        <authorList>
            <consortium name="NCBI Genome Project"/>
        </authorList>
    </citation>
    <scope>NUCLEOTIDE SEQUENCE</scope>
    <source>
        <strain evidence="7">CBS 304.34</strain>
    </source>
</reference>
<keyword evidence="2" id="KW-0677">Repeat</keyword>
<dbReference type="AlphaFoldDB" id="A0A6A6YT76"/>
<gene>
    <name evidence="5 7" type="ORF">BDZ99DRAFT_460903</name>
</gene>
<dbReference type="Gene3D" id="1.10.238.10">
    <property type="entry name" value="EF-hand"/>
    <property type="match status" value="2"/>
</dbReference>
<evidence type="ECO:0000259" key="4">
    <source>
        <dbReference type="PROSITE" id="PS50222"/>
    </source>
</evidence>
<feature type="domain" description="EF-hand" evidence="4">
    <location>
        <begin position="360"/>
        <end position="395"/>
    </location>
</feature>
<dbReference type="PANTHER" id="PTHR23048:SF0">
    <property type="entry name" value="CALMODULIN LIKE 3"/>
    <property type="match status" value="1"/>
</dbReference>
<dbReference type="InterPro" id="IPR018247">
    <property type="entry name" value="EF_Hand_1_Ca_BS"/>
</dbReference>
<dbReference type="OrthoDB" id="414698at2759"/>
<feature type="domain" description="EF-hand" evidence="4">
    <location>
        <begin position="251"/>
        <end position="286"/>
    </location>
</feature>
<name>A0A6A6YT76_9PEZI</name>
<evidence type="ECO:0000256" key="3">
    <source>
        <dbReference type="ARBA" id="ARBA00022837"/>
    </source>
</evidence>
<dbReference type="GeneID" id="54460382"/>
<dbReference type="SMART" id="SM00054">
    <property type="entry name" value="EFh"/>
    <property type="match status" value="3"/>
</dbReference>
<dbReference type="Gene3D" id="1.20.58.320">
    <property type="entry name" value="TPR-like"/>
    <property type="match status" value="1"/>
</dbReference>
<proteinExistence type="predicted"/>
<dbReference type="PANTHER" id="PTHR23048">
    <property type="entry name" value="MYOSIN LIGHT CHAIN 1, 3"/>
    <property type="match status" value="1"/>
</dbReference>
<dbReference type="SUPFAM" id="SSF48452">
    <property type="entry name" value="TPR-like"/>
    <property type="match status" value="1"/>
</dbReference>
<evidence type="ECO:0000313" key="7">
    <source>
        <dbReference type="RefSeq" id="XP_033579086.1"/>
    </source>
</evidence>
<sequence>MEALQEDLISFMFLRDEHGQLDVMTCLALWFGKSNTTDIAIKTRFGHHVAAALAGSYASWTSTARGCLALMILIDQFPRNIYRHTIQSFSGDTMARSIATLPFDWLRSLAPEECIFVPCLIMTHQEDLASQRAGVAFYETLEPHLPPTLHIFRTIFEEHLRIIELCGTFPHRDHYYNRATTPLGKQLMENPKVRFDLPLIAENGCMKFGHDPRKLWLATQRAFDALERIEALANETGRRGSVAPASWLDEAEVAECHETFRAFDKDGNGFFDRAELATVLASTGRVYTPEQLQVVMDRISGVAGTSRITFEQFSALFRAKLDMSLEARAKRRFSLFDVDKSGEIDLGELRACIQSMDDLVTGAEVEEMLKACDVDGNGQVSLEEFVAMMPLVSEVPKVKKVEVVTEKSGGVVVDVVAVQELGA</sequence>
<dbReference type="CDD" id="cd00051">
    <property type="entry name" value="EFh"/>
    <property type="match status" value="1"/>
</dbReference>
<dbReference type="InterPro" id="IPR002048">
    <property type="entry name" value="EF_hand_dom"/>
</dbReference>
<protein>
    <recommendedName>
        <fullName evidence="1">Calmodulin</fullName>
    </recommendedName>
</protein>
<dbReference type="InterPro" id="IPR050230">
    <property type="entry name" value="CALM/Myosin/TropC-like"/>
</dbReference>
<reference evidence="5 7" key="1">
    <citation type="journal article" date="2020" name="Stud. Mycol.">
        <title>101 Dothideomycetes genomes: a test case for predicting lifestyles and emergence of pathogens.</title>
        <authorList>
            <person name="Haridas S."/>
            <person name="Albert R."/>
            <person name="Binder M."/>
            <person name="Bloem J."/>
            <person name="Labutti K."/>
            <person name="Salamov A."/>
            <person name="Andreopoulos B."/>
            <person name="Baker S."/>
            <person name="Barry K."/>
            <person name="Bills G."/>
            <person name="Bluhm B."/>
            <person name="Cannon C."/>
            <person name="Castanera R."/>
            <person name="Culley D."/>
            <person name="Daum C."/>
            <person name="Ezra D."/>
            <person name="Gonzalez J."/>
            <person name="Henrissat B."/>
            <person name="Kuo A."/>
            <person name="Liang C."/>
            <person name="Lipzen A."/>
            <person name="Lutzoni F."/>
            <person name="Magnuson J."/>
            <person name="Mondo S."/>
            <person name="Nolan M."/>
            <person name="Ohm R."/>
            <person name="Pangilinan J."/>
            <person name="Park H.-J."/>
            <person name="Ramirez L."/>
            <person name="Alfaro M."/>
            <person name="Sun H."/>
            <person name="Tritt A."/>
            <person name="Yoshinaga Y."/>
            <person name="Zwiers L.-H."/>
            <person name="Turgeon B."/>
            <person name="Goodwin S."/>
            <person name="Spatafora J."/>
            <person name="Crous P."/>
            <person name="Grigoriev I."/>
        </authorList>
    </citation>
    <scope>NUCLEOTIDE SEQUENCE</scope>
    <source>
        <strain evidence="5 7">CBS 304.34</strain>
    </source>
</reference>
<dbReference type="InterPro" id="IPR010323">
    <property type="entry name" value="DUF924"/>
</dbReference>
<dbReference type="GO" id="GO:0005509">
    <property type="term" value="F:calcium ion binding"/>
    <property type="evidence" value="ECO:0007669"/>
    <property type="project" value="InterPro"/>
</dbReference>
<evidence type="ECO:0000313" key="5">
    <source>
        <dbReference type="EMBL" id="KAF2812122.1"/>
    </source>
</evidence>
<dbReference type="Pfam" id="PF13499">
    <property type="entry name" value="EF-hand_7"/>
    <property type="match status" value="1"/>
</dbReference>
<dbReference type="InterPro" id="IPR011990">
    <property type="entry name" value="TPR-like_helical_dom_sf"/>
</dbReference>
<keyword evidence="6" id="KW-1185">Reference proteome</keyword>
<dbReference type="InterPro" id="IPR011992">
    <property type="entry name" value="EF-hand-dom_pair"/>
</dbReference>
<evidence type="ECO:0000313" key="6">
    <source>
        <dbReference type="Proteomes" id="UP000504636"/>
    </source>
</evidence>
<evidence type="ECO:0000256" key="1">
    <source>
        <dbReference type="ARBA" id="ARBA00020786"/>
    </source>
</evidence>
<dbReference type="GO" id="GO:0016460">
    <property type="term" value="C:myosin II complex"/>
    <property type="evidence" value="ECO:0007669"/>
    <property type="project" value="TreeGrafter"/>
</dbReference>